<dbReference type="Gene3D" id="3.40.710.10">
    <property type="entry name" value="DD-peptidase/beta-lactamase superfamily"/>
    <property type="match status" value="1"/>
</dbReference>
<sequence length="787" mass="82156">MASPARPRRQVNAYQLIALLLAFVLVSGVGGVLGAGLLIPLAAGASQATDSSVQIFEELPDELEPGPLAEQSRVYANDGTTLLATFYQENRIVVPLGEVSDHMKNAVVATEDKRFYEHGGIDPEGTLRAAFNNASGGAKQGGSSLTQQYVKNVLIEQAVRAEDPIAVEAVKESTIERKAREAKLAISLEQRMTKDEILEGYLNIAQFGIRVYGVETAARHYFNTKASDLSIVQAATIAGVTNAPSAYDPVSNPASSEKRRNLVLGRMLEQGYITQQEHDEAVATPLAETLDVQPVSVGCQAANGAAFFCDYVTKVITSNPIFGETPKDRQGLLYRGGLDITTTLDPRMQTAAETEVTSAIPASDPSGIENALVTVEPGTGKILAMAQNRPYDASLEAAPGTTAQNYSADQAHGSSRGFSPGSTWKPFLLAEWLRAGHTLNESVNANRREWNVGRDFTSSCTKLNVGEKWNPNNSDGQGKGSMTALAATTNSVNTAYADMASKLDLCSVASTAKSVGFAPSLTKDKGEVDIRPSMIIGTQNSSPLQMAAAFATFASGGTYCEPIAITRIVDPNGKELEVPSANCNPNALDPAVANTVTYALKNVMTDGSGKRSQLEGRESAGKTGTAQLNTHNWFVGYTPQLATAVWIGNAESDVQMRSNGRGRFTINGVSRQWWFGSDLAAPMWKNYMTTALEGMPVVSFPEPDPKMLGQVQAPPTTTPTTPGGGNDGGGETGGGNGNGGGSNNGNGGGGNGNGNGSGGNGNGGGGETGGGNGNGGGETGTPGGEQD</sequence>
<dbReference type="RefSeq" id="WP_204809896.1">
    <property type="nucleotide sequence ID" value="NZ_BAAAIY010000002.1"/>
</dbReference>
<reference evidence="13" key="1">
    <citation type="journal article" date="2019" name="Int. J. Syst. Evol. Microbiol.">
        <title>The Global Catalogue of Microorganisms (GCM) 10K type strain sequencing project: providing services to taxonomists for standard genome sequencing and annotation.</title>
        <authorList>
            <consortium name="The Broad Institute Genomics Platform"/>
            <consortium name="The Broad Institute Genome Sequencing Center for Infectious Disease"/>
            <person name="Wu L."/>
            <person name="Ma J."/>
        </authorList>
    </citation>
    <scope>NUCLEOTIDE SEQUENCE [LARGE SCALE GENOMIC DNA]</scope>
    <source>
        <strain evidence="13">CCUG 47105</strain>
    </source>
</reference>
<evidence type="ECO:0000256" key="3">
    <source>
        <dbReference type="ARBA" id="ARBA00022676"/>
    </source>
</evidence>
<protein>
    <submittedName>
        <fullName evidence="12">Transglycosylase domain-containing protein</fullName>
        <ecNumber evidence="12">2.4.-.-</ecNumber>
    </submittedName>
</protein>
<dbReference type="GO" id="GO:0016757">
    <property type="term" value="F:glycosyltransferase activity"/>
    <property type="evidence" value="ECO:0007669"/>
    <property type="project" value="UniProtKB-KW"/>
</dbReference>
<keyword evidence="6" id="KW-0511">Multifunctional enzyme</keyword>
<comment type="catalytic activity">
    <reaction evidence="7">
        <text>Preferential cleavage: (Ac)2-L-Lys-D-Ala-|-D-Ala. Also transpeptidation of peptidyl-alanyl moieties that are N-acyl substituents of D-alanine.</text>
        <dbReference type="EC" id="3.4.16.4"/>
    </reaction>
</comment>
<dbReference type="SUPFAM" id="SSF56601">
    <property type="entry name" value="beta-lactamase/transpeptidase-like"/>
    <property type="match status" value="1"/>
</dbReference>
<keyword evidence="3 12" id="KW-0328">Glycosyltransferase</keyword>
<evidence type="ECO:0000256" key="7">
    <source>
        <dbReference type="ARBA" id="ARBA00034000"/>
    </source>
</evidence>
<dbReference type="Gene3D" id="1.10.3810.10">
    <property type="entry name" value="Biosynthetic peptidoglycan transglycosylase-like"/>
    <property type="match status" value="1"/>
</dbReference>
<dbReference type="PANTHER" id="PTHR32282:SF33">
    <property type="entry name" value="PEPTIDOGLYCAN GLYCOSYLTRANSFERASE"/>
    <property type="match status" value="1"/>
</dbReference>
<evidence type="ECO:0000256" key="1">
    <source>
        <dbReference type="ARBA" id="ARBA00022645"/>
    </source>
</evidence>
<dbReference type="InterPro" id="IPR001264">
    <property type="entry name" value="Glyco_trans_51"/>
</dbReference>
<keyword evidence="1" id="KW-0121">Carboxypeptidase</keyword>
<comment type="caution">
    <text evidence="12">The sequence shown here is derived from an EMBL/GenBank/DDBJ whole genome shotgun (WGS) entry which is preliminary data.</text>
</comment>
<feature type="domain" description="Glycosyl transferase family 51" evidence="11">
    <location>
        <begin position="82"/>
        <end position="267"/>
    </location>
</feature>
<evidence type="ECO:0000256" key="2">
    <source>
        <dbReference type="ARBA" id="ARBA00022670"/>
    </source>
</evidence>
<dbReference type="SUPFAM" id="SSF53955">
    <property type="entry name" value="Lysozyme-like"/>
    <property type="match status" value="1"/>
</dbReference>
<dbReference type="InterPro" id="IPR050396">
    <property type="entry name" value="Glycosyltr_51/Transpeptidase"/>
</dbReference>
<gene>
    <name evidence="12" type="ORF">ACFP71_10815</name>
</gene>
<evidence type="ECO:0000256" key="4">
    <source>
        <dbReference type="ARBA" id="ARBA00022679"/>
    </source>
</evidence>
<evidence type="ECO:0000313" key="12">
    <source>
        <dbReference type="EMBL" id="MFC6425320.1"/>
    </source>
</evidence>
<keyword evidence="2" id="KW-0645">Protease</keyword>
<dbReference type="InterPro" id="IPR001460">
    <property type="entry name" value="PCN-bd_Tpept"/>
</dbReference>
<dbReference type="InterPro" id="IPR012338">
    <property type="entry name" value="Beta-lactam/transpept-like"/>
</dbReference>
<dbReference type="EC" id="2.4.-.-" evidence="12"/>
<evidence type="ECO:0000256" key="8">
    <source>
        <dbReference type="ARBA" id="ARBA00049902"/>
    </source>
</evidence>
<name>A0ABW1XBF4_9CELL</name>
<keyword evidence="13" id="KW-1185">Reference proteome</keyword>
<feature type="region of interest" description="Disordered" evidence="9">
    <location>
        <begin position="701"/>
        <end position="787"/>
    </location>
</feature>
<dbReference type="Pfam" id="PF00912">
    <property type="entry name" value="Transgly"/>
    <property type="match status" value="1"/>
</dbReference>
<feature type="compositionally biased region" description="Gly residues" evidence="9">
    <location>
        <begin position="722"/>
        <end position="787"/>
    </location>
</feature>
<dbReference type="Proteomes" id="UP001596305">
    <property type="component" value="Unassembled WGS sequence"/>
</dbReference>
<evidence type="ECO:0000256" key="9">
    <source>
        <dbReference type="SAM" id="MobiDB-lite"/>
    </source>
</evidence>
<organism evidence="12 13">
    <name type="scientific">Oerskovia paurometabola</name>
    <dbReference type="NCBI Taxonomy" id="162170"/>
    <lineage>
        <taxon>Bacteria</taxon>
        <taxon>Bacillati</taxon>
        <taxon>Actinomycetota</taxon>
        <taxon>Actinomycetes</taxon>
        <taxon>Micrococcales</taxon>
        <taxon>Cellulomonadaceae</taxon>
        <taxon>Oerskovia</taxon>
    </lineage>
</organism>
<evidence type="ECO:0000259" key="10">
    <source>
        <dbReference type="Pfam" id="PF00905"/>
    </source>
</evidence>
<dbReference type="InterPro" id="IPR036950">
    <property type="entry name" value="PBP_transglycosylase"/>
</dbReference>
<dbReference type="EMBL" id="JBHSTM010000005">
    <property type="protein sequence ID" value="MFC6425320.1"/>
    <property type="molecule type" value="Genomic_DNA"/>
</dbReference>
<dbReference type="Pfam" id="PF00905">
    <property type="entry name" value="Transpeptidase"/>
    <property type="match status" value="1"/>
</dbReference>
<evidence type="ECO:0000256" key="5">
    <source>
        <dbReference type="ARBA" id="ARBA00022801"/>
    </source>
</evidence>
<accession>A0ABW1XBF4</accession>
<comment type="catalytic activity">
    <reaction evidence="8">
        <text>[GlcNAc-(1-&gt;4)-Mur2Ac(oyl-L-Ala-gamma-D-Glu-L-Lys-D-Ala-D-Ala)](n)-di-trans,octa-cis-undecaprenyl diphosphate + beta-D-GlcNAc-(1-&gt;4)-Mur2Ac(oyl-L-Ala-gamma-D-Glu-L-Lys-D-Ala-D-Ala)-di-trans,octa-cis-undecaprenyl diphosphate = [GlcNAc-(1-&gt;4)-Mur2Ac(oyl-L-Ala-gamma-D-Glu-L-Lys-D-Ala-D-Ala)](n+1)-di-trans,octa-cis-undecaprenyl diphosphate + di-trans,octa-cis-undecaprenyl diphosphate + H(+)</text>
        <dbReference type="Rhea" id="RHEA:23708"/>
        <dbReference type="Rhea" id="RHEA-COMP:9602"/>
        <dbReference type="Rhea" id="RHEA-COMP:9603"/>
        <dbReference type="ChEBI" id="CHEBI:15378"/>
        <dbReference type="ChEBI" id="CHEBI:58405"/>
        <dbReference type="ChEBI" id="CHEBI:60033"/>
        <dbReference type="ChEBI" id="CHEBI:78435"/>
        <dbReference type="EC" id="2.4.99.28"/>
    </reaction>
</comment>
<proteinExistence type="predicted"/>
<keyword evidence="4 12" id="KW-0808">Transferase</keyword>
<evidence type="ECO:0000313" key="13">
    <source>
        <dbReference type="Proteomes" id="UP001596305"/>
    </source>
</evidence>
<keyword evidence="5" id="KW-0378">Hydrolase</keyword>
<feature type="domain" description="Penicillin-binding protein transpeptidase" evidence="10">
    <location>
        <begin position="372"/>
        <end position="646"/>
    </location>
</feature>
<evidence type="ECO:0000259" key="11">
    <source>
        <dbReference type="Pfam" id="PF00912"/>
    </source>
</evidence>
<dbReference type="InterPro" id="IPR023346">
    <property type="entry name" value="Lysozyme-like_dom_sf"/>
</dbReference>
<dbReference type="PANTHER" id="PTHR32282">
    <property type="entry name" value="BINDING PROTEIN TRANSPEPTIDASE, PUTATIVE-RELATED"/>
    <property type="match status" value="1"/>
</dbReference>
<evidence type="ECO:0000256" key="6">
    <source>
        <dbReference type="ARBA" id="ARBA00023268"/>
    </source>
</evidence>